<dbReference type="RefSeq" id="WP_213238006.1">
    <property type="nucleotide sequence ID" value="NZ_JAHBCL010000032.1"/>
</dbReference>
<dbReference type="InterPro" id="IPR050833">
    <property type="entry name" value="Poly_Biosynth_Transport"/>
</dbReference>
<dbReference type="CDD" id="cd13124">
    <property type="entry name" value="MATE_SpoVB_like"/>
    <property type="match status" value="1"/>
</dbReference>
<evidence type="ECO:0000256" key="2">
    <source>
        <dbReference type="ARBA" id="ARBA00022475"/>
    </source>
</evidence>
<name>A0ABS5PSK7_9FIRM</name>
<dbReference type="Proteomes" id="UP000746471">
    <property type="component" value="Unassembled WGS sequence"/>
</dbReference>
<feature type="transmembrane region" description="Helical" evidence="6">
    <location>
        <begin position="444"/>
        <end position="462"/>
    </location>
</feature>
<feature type="transmembrane region" description="Helical" evidence="6">
    <location>
        <begin position="313"/>
        <end position="334"/>
    </location>
</feature>
<keyword evidence="8" id="KW-1185">Reference proteome</keyword>
<evidence type="ECO:0000313" key="7">
    <source>
        <dbReference type="EMBL" id="MBS7528149.1"/>
    </source>
</evidence>
<accession>A0ABS5PSK7</accession>
<protein>
    <submittedName>
        <fullName evidence="7">Polysaccharide biosynthesis protein</fullName>
    </submittedName>
</protein>
<evidence type="ECO:0000256" key="6">
    <source>
        <dbReference type="SAM" id="Phobius"/>
    </source>
</evidence>
<keyword evidence="2" id="KW-1003">Cell membrane</keyword>
<feature type="transmembrane region" description="Helical" evidence="6">
    <location>
        <begin position="267"/>
        <end position="292"/>
    </location>
</feature>
<keyword evidence="3 6" id="KW-0812">Transmembrane</keyword>
<evidence type="ECO:0000256" key="4">
    <source>
        <dbReference type="ARBA" id="ARBA00022989"/>
    </source>
</evidence>
<comment type="caution">
    <text evidence="7">The sequence shown here is derived from an EMBL/GenBank/DDBJ whole genome shotgun (WGS) entry which is preliminary data.</text>
</comment>
<evidence type="ECO:0000256" key="3">
    <source>
        <dbReference type="ARBA" id="ARBA00022692"/>
    </source>
</evidence>
<evidence type="ECO:0000313" key="8">
    <source>
        <dbReference type="Proteomes" id="UP000746471"/>
    </source>
</evidence>
<feature type="transmembrane region" description="Helical" evidence="6">
    <location>
        <begin position="184"/>
        <end position="206"/>
    </location>
</feature>
<organism evidence="7 8">
    <name type="scientific">Fusibacter paucivorans</name>
    <dbReference type="NCBI Taxonomy" id="76009"/>
    <lineage>
        <taxon>Bacteria</taxon>
        <taxon>Bacillati</taxon>
        <taxon>Bacillota</taxon>
        <taxon>Clostridia</taxon>
        <taxon>Eubacteriales</taxon>
        <taxon>Eubacteriales Family XII. Incertae Sedis</taxon>
        <taxon>Fusibacter</taxon>
    </lineage>
</organism>
<dbReference type="Pfam" id="PF01943">
    <property type="entry name" value="Polysacc_synt"/>
    <property type="match status" value="1"/>
</dbReference>
<evidence type="ECO:0000256" key="1">
    <source>
        <dbReference type="ARBA" id="ARBA00004651"/>
    </source>
</evidence>
<feature type="transmembrane region" description="Helical" evidence="6">
    <location>
        <begin position="410"/>
        <end position="432"/>
    </location>
</feature>
<keyword evidence="5 6" id="KW-0472">Membrane</keyword>
<feature type="transmembrane region" description="Helical" evidence="6">
    <location>
        <begin position="227"/>
        <end position="247"/>
    </location>
</feature>
<evidence type="ECO:0000256" key="5">
    <source>
        <dbReference type="ARBA" id="ARBA00023136"/>
    </source>
</evidence>
<feature type="transmembrane region" description="Helical" evidence="6">
    <location>
        <begin position="90"/>
        <end position="113"/>
    </location>
</feature>
<feature type="transmembrane region" description="Helical" evidence="6">
    <location>
        <begin position="385"/>
        <end position="404"/>
    </location>
</feature>
<dbReference type="InterPro" id="IPR002797">
    <property type="entry name" value="Polysacc_synth"/>
</dbReference>
<feature type="transmembrane region" description="Helical" evidence="6">
    <location>
        <begin position="12"/>
        <end position="34"/>
    </location>
</feature>
<comment type="subcellular location">
    <subcellularLocation>
        <location evidence="1">Cell membrane</location>
        <topology evidence="1">Multi-pass membrane protein</topology>
    </subcellularLocation>
</comment>
<dbReference type="PIRSF" id="PIRSF038958">
    <property type="entry name" value="PG_synth_SpoVB"/>
    <property type="match status" value="1"/>
</dbReference>
<keyword evidence="4 6" id="KW-1133">Transmembrane helix</keyword>
<dbReference type="InterPro" id="IPR024923">
    <property type="entry name" value="PG_synth_SpoVB"/>
</dbReference>
<feature type="transmembrane region" description="Helical" evidence="6">
    <location>
        <begin position="354"/>
        <end position="373"/>
    </location>
</feature>
<feature type="transmembrane region" description="Helical" evidence="6">
    <location>
        <begin position="119"/>
        <end position="138"/>
    </location>
</feature>
<dbReference type="EMBL" id="JAHBCL010000032">
    <property type="protein sequence ID" value="MBS7528149.1"/>
    <property type="molecule type" value="Genomic_DNA"/>
</dbReference>
<gene>
    <name evidence="7" type="ORF">KHM83_15790</name>
</gene>
<sequence length="515" mass="55652">MKNKFAKELGMLGVIGILIKIIGSFYRVPLAYIMSEEAVSYYAIAYPWYLTLIVISTTALPAVVSKLTAEASALGDETLQYDTFVIAKKLMMLFGGFTLLCLSVGAKGITAFLGYPQSFNSFVVLGIASFFVALNSAYRGLFQGTQHMNHFGYSQLVEQLGRVCLGLLMVWGFVKIGLGDGMVAAAGTSGAAYGAIVSWLFALWVYKREYKPHKALLRDHQALVKHIIKMAIPIALGASIFPLLTIIDSTMVIARLRATGFGDEAGVMYTYLSFYGAPIIGIAEAVIIALQVSLLPMISRSFTLKDSRLDRQIYLGIRLSVFIGLPMSLGMAGLSEPILLLLYPSKAELMGDAGVVLMWLGLGVVFLSVYQATTGMLQGVGKYKIPVINLVIGACVKVVLGYVLLGIPSINVNGAAISTLVAYTIAAVLNVIALTKTVVMPRGFILQMIKIVIANVAMLAVAKESFRLMTPIIGFRLGLITSILLAAITYVILTFLLKLIVKQDLENMEGHHSTL</sequence>
<feature type="transmembrane region" description="Helical" evidence="6">
    <location>
        <begin position="474"/>
        <end position="501"/>
    </location>
</feature>
<feature type="transmembrane region" description="Helical" evidence="6">
    <location>
        <begin position="46"/>
        <end position="69"/>
    </location>
</feature>
<dbReference type="PANTHER" id="PTHR30250">
    <property type="entry name" value="PST FAMILY PREDICTED COLANIC ACID TRANSPORTER"/>
    <property type="match status" value="1"/>
</dbReference>
<dbReference type="PANTHER" id="PTHR30250:SF21">
    <property type="entry name" value="LIPID II FLIPPASE MURJ"/>
    <property type="match status" value="1"/>
</dbReference>
<feature type="transmembrane region" description="Helical" evidence="6">
    <location>
        <begin position="159"/>
        <end position="178"/>
    </location>
</feature>
<proteinExistence type="predicted"/>
<reference evidence="7 8" key="1">
    <citation type="submission" date="2021-05" db="EMBL/GenBank/DDBJ databases">
        <title>Fusibacter ferrireducens sp. nov., an anaerobic, sulfur- and Fe-reducing bacterium isolated from the mangrove sediment.</title>
        <authorList>
            <person name="Qiu D."/>
        </authorList>
    </citation>
    <scope>NUCLEOTIDE SEQUENCE [LARGE SCALE GENOMIC DNA]</scope>
    <source>
        <strain evidence="7 8">DSM 12116</strain>
    </source>
</reference>